<dbReference type="InParanoid" id="S7W8U4"/>
<sequence length="370" mass="41610">MFILLCFQSILCSQNNNNMRKPTPYDLSAYLYQQSLTPQTQLPDTSLHTPALPPTTEVPPQFQQTFVFPSTTYAGAGSLVGPFSQTPMLTTPGPQLYQQPTISPNPLDGNTFIQGDQACAFYDGQPCFDSSAGLPRPRARVTRGTRAVTPAHFVQEDSPLPMDYMDYRDCMQPGPSTSGIQPTNIPQNIIDEESYLDSDDDPNAEYEMFPFKSHDPSKYIDRPGLILQPETQVYETADEYPDNSYKHLYDSDNFKFDISGNSYNVNLGVRGFPEEYIPFQPPETLSIVNDKKYRDLIRKVKKDAVEIDGSTLYGHDEFIEKEGSADTKDLMNHVECLIESNADSSYAKSLAMRIELKQAVKAKNIKRETI</sequence>
<dbReference type="AlphaFoldDB" id="S7W8U4"/>
<dbReference type="EMBL" id="ATCN01000301">
    <property type="protein sequence ID" value="EPR79315.1"/>
    <property type="molecule type" value="Genomic_DNA"/>
</dbReference>
<name>S7W8U4_SPRLO</name>
<dbReference type="HOGENOM" id="CLU_748367_0_0_1"/>
<evidence type="ECO:0000313" key="2">
    <source>
        <dbReference type="Proteomes" id="UP000014978"/>
    </source>
</evidence>
<accession>S7W8U4</accession>
<dbReference type="VEuPathDB" id="MicrosporidiaDB:SLOPH_824"/>
<proteinExistence type="predicted"/>
<organism evidence="1 2">
    <name type="scientific">Spraguea lophii (strain 42_110)</name>
    <name type="common">Microsporidian parasite</name>
    <dbReference type="NCBI Taxonomy" id="1358809"/>
    <lineage>
        <taxon>Eukaryota</taxon>
        <taxon>Fungi</taxon>
        <taxon>Fungi incertae sedis</taxon>
        <taxon>Microsporidia</taxon>
        <taxon>Spragueidae</taxon>
        <taxon>Spraguea</taxon>
    </lineage>
</organism>
<dbReference type="Proteomes" id="UP000014978">
    <property type="component" value="Unassembled WGS sequence"/>
</dbReference>
<reference evidence="2" key="1">
    <citation type="journal article" date="2013" name="PLoS Genet.">
        <title>The genome of Spraguea lophii and the basis of host-microsporidian interactions.</title>
        <authorList>
            <person name="Campbell S.E."/>
            <person name="Williams T.A."/>
            <person name="Yousuf A."/>
            <person name="Soanes D.M."/>
            <person name="Paszkiewicz K.H."/>
            <person name="Williams B.A.P."/>
        </authorList>
    </citation>
    <scope>NUCLEOTIDE SEQUENCE [LARGE SCALE GENOMIC DNA]</scope>
    <source>
        <strain evidence="2">42_110</strain>
    </source>
</reference>
<keyword evidence="2" id="KW-1185">Reference proteome</keyword>
<protein>
    <submittedName>
        <fullName evidence="1">Uncharacterized protein</fullName>
    </submittedName>
</protein>
<evidence type="ECO:0000313" key="1">
    <source>
        <dbReference type="EMBL" id="EPR79315.1"/>
    </source>
</evidence>
<gene>
    <name evidence="1" type="ORF">SLOPH_824</name>
</gene>
<comment type="caution">
    <text evidence="1">The sequence shown here is derived from an EMBL/GenBank/DDBJ whole genome shotgun (WGS) entry which is preliminary data.</text>
</comment>